<dbReference type="STRING" id="196109.A0A136IVD7"/>
<reference evidence="5" key="1">
    <citation type="submission" date="2016-02" db="EMBL/GenBank/DDBJ databases">
        <title>Draft genome sequence of Microdochium bolleyi, a fungal endophyte of beachgrass.</title>
        <authorList>
            <consortium name="DOE Joint Genome Institute"/>
            <person name="David A.S."/>
            <person name="May G."/>
            <person name="Haridas S."/>
            <person name="Lim J."/>
            <person name="Wang M."/>
            <person name="Labutti K."/>
            <person name="Lipzen A."/>
            <person name="Barry K."/>
            <person name="Grigoriev I.V."/>
        </authorList>
    </citation>
    <scope>NUCLEOTIDE SEQUENCE [LARGE SCALE GENOMIC DNA]</scope>
    <source>
        <strain evidence="5">J235TASD1</strain>
    </source>
</reference>
<feature type="compositionally biased region" description="Low complexity" evidence="2">
    <location>
        <begin position="1"/>
        <end position="21"/>
    </location>
</feature>
<dbReference type="AlphaFoldDB" id="A0A136IVD7"/>
<gene>
    <name evidence="4" type="ORF">Micbo1qcDRAFT_214047</name>
</gene>
<feature type="region of interest" description="Disordered" evidence="2">
    <location>
        <begin position="1"/>
        <end position="42"/>
    </location>
</feature>
<evidence type="ECO:0000256" key="1">
    <source>
        <dbReference type="SAM" id="Coils"/>
    </source>
</evidence>
<evidence type="ECO:0000256" key="2">
    <source>
        <dbReference type="SAM" id="MobiDB-lite"/>
    </source>
</evidence>
<keyword evidence="5" id="KW-1185">Reference proteome</keyword>
<proteinExistence type="predicted"/>
<name>A0A136IVD7_9PEZI</name>
<dbReference type="PANTHER" id="PTHR47372:SF11">
    <property type="entry name" value="RE19971P"/>
    <property type="match status" value="1"/>
</dbReference>
<evidence type="ECO:0008006" key="6">
    <source>
        <dbReference type="Google" id="ProtNLM"/>
    </source>
</evidence>
<dbReference type="Proteomes" id="UP000070501">
    <property type="component" value="Unassembled WGS sequence"/>
</dbReference>
<dbReference type="InParanoid" id="A0A136IVD7"/>
<dbReference type="OrthoDB" id="3883941at2759"/>
<keyword evidence="3" id="KW-1133">Transmembrane helix</keyword>
<dbReference type="GO" id="GO:0005783">
    <property type="term" value="C:endoplasmic reticulum"/>
    <property type="evidence" value="ECO:0007669"/>
    <property type="project" value="TreeGrafter"/>
</dbReference>
<dbReference type="GO" id="GO:0005635">
    <property type="term" value="C:nuclear envelope"/>
    <property type="evidence" value="ECO:0007669"/>
    <property type="project" value="TreeGrafter"/>
</dbReference>
<feature type="coiled-coil region" evidence="1">
    <location>
        <begin position="363"/>
        <end position="409"/>
    </location>
</feature>
<dbReference type="EMBL" id="KQ964257">
    <property type="protein sequence ID" value="KXJ88887.1"/>
    <property type="molecule type" value="Genomic_DNA"/>
</dbReference>
<evidence type="ECO:0000313" key="4">
    <source>
        <dbReference type="EMBL" id="KXJ88887.1"/>
    </source>
</evidence>
<evidence type="ECO:0000256" key="3">
    <source>
        <dbReference type="SAM" id="Phobius"/>
    </source>
</evidence>
<keyword evidence="3" id="KW-0812">Transmembrane</keyword>
<accession>A0A136IVD7</accession>
<sequence length="411" mass="44837">MMSARPIARAALPRAVARSSRNAGRQARLQSTTASSSTGSSAGGASHIASGLAGGAAAGLLLYGVFLYTPAGRMHSTINKGAIEAHKKYNEATKKLQQTTPNADQAIDYIKQYCYTYVGWIPNGRQYVDTAFNDIDTLRENHRDEVNEAVNDTYKRFQDLSKSGLSMETASKAFDALADFSKKLADIAGDALGDILDNHPEAKEKFGGSIDQLKQLGDQYGPEAKKQVDETWQQVKSVLAGGFSAANLDKARKLIQDKVEQVQKLGDEAYKKGLEQAKPYLDKNPKVKELLEKNADALKQGNVKELFEQAKKAAESGDLGGLEKYVNNAAEKAKSKGKEAASSFGLDQYFDQIPSGSEILAKVNQLREVADKHKDEGEKLLKETMDELKQVLEKKSEKAQEIAEKAKKDAK</sequence>
<keyword evidence="1" id="KW-0175">Coiled coil</keyword>
<dbReference type="PANTHER" id="PTHR47372">
    <property type="entry name" value="DAUER UP-REGULATED-RELATED"/>
    <property type="match status" value="1"/>
</dbReference>
<feature type="compositionally biased region" description="Low complexity" evidence="2">
    <location>
        <begin position="31"/>
        <end position="42"/>
    </location>
</feature>
<dbReference type="GO" id="GO:0005886">
    <property type="term" value="C:plasma membrane"/>
    <property type="evidence" value="ECO:0007669"/>
    <property type="project" value="TreeGrafter"/>
</dbReference>
<keyword evidence="3" id="KW-0472">Membrane</keyword>
<evidence type="ECO:0000313" key="5">
    <source>
        <dbReference type="Proteomes" id="UP000070501"/>
    </source>
</evidence>
<protein>
    <recommendedName>
        <fullName evidence="6">Apolipoprotein/apolipophorin</fullName>
    </recommendedName>
</protein>
<feature type="transmembrane region" description="Helical" evidence="3">
    <location>
        <begin position="48"/>
        <end position="68"/>
    </location>
</feature>
<organism evidence="4 5">
    <name type="scientific">Microdochium bolleyi</name>
    <dbReference type="NCBI Taxonomy" id="196109"/>
    <lineage>
        <taxon>Eukaryota</taxon>
        <taxon>Fungi</taxon>
        <taxon>Dikarya</taxon>
        <taxon>Ascomycota</taxon>
        <taxon>Pezizomycotina</taxon>
        <taxon>Sordariomycetes</taxon>
        <taxon>Xylariomycetidae</taxon>
        <taxon>Xylariales</taxon>
        <taxon>Microdochiaceae</taxon>
        <taxon>Microdochium</taxon>
    </lineage>
</organism>